<sequence>MDSVKADIPPFRVIERIMKSIFWRSISFVEVEGILRKVSPLNGSTIFSVISVFVHCPFTRELVNKHVHTRKRKLFYRNFGRFLVYGSSIYWDRRSPSLESLSNNDNSSANGEKRTIQLAFDMDAKSEVLYYDICISTLNSQPYHINGVVDGPCGSSIFDALYMTTLTANLKTDKRCVSAFETTCIIIIPTASYTC</sequence>
<organism evidence="1 2">
    <name type="scientific">Albugo candida</name>
    <dbReference type="NCBI Taxonomy" id="65357"/>
    <lineage>
        <taxon>Eukaryota</taxon>
        <taxon>Sar</taxon>
        <taxon>Stramenopiles</taxon>
        <taxon>Oomycota</taxon>
        <taxon>Peronosporomycetes</taxon>
        <taxon>Albuginales</taxon>
        <taxon>Albuginaceae</taxon>
        <taxon>Albugo</taxon>
    </lineage>
</organism>
<proteinExistence type="predicted"/>
<dbReference type="AlphaFoldDB" id="A0A024G2I2"/>
<dbReference type="InParanoid" id="A0A024G2I2"/>
<dbReference type="Proteomes" id="UP000053237">
    <property type="component" value="Unassembled WGS sequence"/>
</dbReference>
<keyword evidence="2" id="KW-1185">Reference proteome</keyword>
<comment type="caution">
    <text evidence="1">The sequence shown here is derived from an EMBL/GenBank/DDBJ whole genome shotgun (WGS) entry which is preliminary data.</text>
</comment>
<protein>
    <submittedName>
        <fullName evidence="1">Uncharacterized protein</fullName>
    </submittedName>
</protein>
<evidence type="ECO:0000313" key="1">
    <source>
        <dbReference type="EMBL" id="CCI41063.1"/>
    </source>
</evidence>
<accession>A0A024G2I2</accession>
<name>A0A024G2I2_9STRA</name>
<dbReference type="EMBL" id="CAIX01000014">
    <property type="protein sequence ID" value="CCI41063.1"/>
    <property type="molecule type" value="Genomic_DNA"/>
</dbReference>
<gene>
    <name evidence="1" type="ORF">BN9_018470</name>
</gene>
<evidence type="ECO:0000313" key="2">
    <source>
        <dbReference type="Proteomes" id="UP000053237"/>
    </source>
</evidence>
<reference evidence="1 2" key="1">
    <citation type="submission" date="2012-05" db="EMBL/GenBank/DDBJ databases">
        <title>Recombination and specialization in a pathogen metapopulation.</title>
        <authorList>
            <person name="Gardiner A."/>
            <person name="Kemen E."/>
            <person name="Schultz-Larsen T."/>
            <person name="MacLean D."/>
            <person name="Van Oosterhout C."/>
            <person name="Jones J.D.G."/>
        </authorList>
    </citation>
    <scope>NUCLEOTIDE SEQUENCE [LARGE SCALE GENOMIC DNA]</scope>
    <source>
        <strain evidence="1 2">Ac Nc2</strain>
    </source>
</reference>